<dbReference type="AlphaFoldDB" id="A0A5K7SBP5"/>
<evidence type="ECO:0000256" key="4">
    <source>
        <dbReference type="ARBA" id="ARBA00022563"/>
    </source>
</evidence>
<feature type="domain" description="DHFR" evidence="9">
    <location>
        <begin position="5"/>
        <end position="163"/>
    </location>
</feature>
<evidence type="ECO:0000256" key="3">
    <source>
        <dbReference type="ARBA" id="ARBA00012856"/>
    </source>
</evidence>
<keyword evidence="6 8" id="KW-0560">Oxidoreductase</keyword>
<accession>A0A5K7SBP5</accession>
<comment type="similarity">
    <text evidence="2 8">Belongs to the dihydrofolate reductase family.</text>
</comment>
<keyword evidence="5 8" id="KW-0521">NADP</keyword>
<dbReference type="GO" id="GO:0006730">
    <property type="term" value="P:one-carbon metabolic process"/>
    <property type="evidence" value="ECO:0007669"/>
    <property type="project" value="UniProtKB-KW"/>
</dbReference>
<dbReference type="PIRSF" id="PIRSF000194">
    <property type="entry name" value="DHFR"/>
    <property type="match status" value="1"/>
</dbReference>
<dbReference type="GO" id="GO:0046452">
    <property type="term" value="P:dihydrofolate metabolic process"/>
    <property type="evidence" value="ECO:0007669"/>
    <property type="project" value="TreeGrafter"/>
</dbReference>
<dbReference type="PRINTS" id="PR00070">
    <property type="entry name" value="DHFR"/>
</dbReference>
<keyword evidence="11" id="KW-1185">Reference proteome</keyword>
<organism evidence="10 11">
    <name type="scientific">Aquipluma nitroreducens</name>
    <dbReference type="NCBI Taxonomy" id="2010828"/>
    <lineage>
        <taxon>Bacteria</taxon>
        <taxon>Pseudomonadati</taxon>
        <taxon>Bacteroidota</taxon>
        <taxon>Bacteroidia</taxon>
        <taxon>Marinilabiliales</taxon>
        <taxon>Prolixibacteraceae</taxon>
        <taxon>Aquipluma</taxon>
    </lineage>
</organism>
<dbReference type="PANTHER" id="PTHR48069:SF3">
    <property type="entry name" value="DIHYDROFOLATE REDUCTASE"/>
    <property type="match status" value="1"/>
</dbReference>
<dbReference type="InterPro" id="IPR012259">
    <property type="entry name" value="DHFR"/>
</dbReference>
<dbReference type="InterPro" id="IPR001796">
    <property type="entry name" value="DHFR_dom"/>
</dbReference>
<evidence type="ECO:0000313" key="11">
    <source>
        <dbReference type="Proteomes" id="UP001193389"/>
    </source>
</evidence>
<dbReference type="Pfam" id="PF00186">
    <property type="entry name" value="DHFR_1"/>
    <property type="match status" value="1"/>
</dbReference>
<dbReference type="GO" id="GO:0004146">
    <property type="term" value="F:dihydrofolate reductase activity"/>
    <property type="evidence" value="ECO:0007669"/>
    <property type="project" value="UniProtKB-EC"/>
</dbReference>
<evidence type="ECO:0000256" key="2">
    <source>
        <dbReference type="ARBA" id="ARBA00009539"/>
    </source>
</evidence>
<dbReference type="KEGG" id="anf:AQPE_3153"/>
<dbReference type="GO" id="GO:0005829">
    <property type="term" value="C:cytosol"/>
    <property type="evidence" value="ECO:0007669"/>
    <property type="project" value="TreeGrafter"/>
</dbReference>
<comment type="catalytic activity">
    <reaction evidence="8">
        <text>(6S)-5,6,7,8-tetrahydrofolate + NADP(+) = 7,8-dihydrofolate + NADPH + H(+)</text>
        <dbReference type="Rhea" id="RHEA:15009"/>
        <dbReference type="ChEBI" id="CHEBI:15378"/>
        <dbReference type="ChEBI" id="CHEBI:57451"/>
        <dbReference type="ChEBI" id="CHEBI:57453"/>
        <dbReference type="ChEBI" id="CHEBI:57783"/>
        <dbReference type="ChEBI" id="CHEBI:58349"/>
        <dbReference type="EC" id="1.5.1.3"/>
    </reaction>
</comment>
<evidence type="ECO:0000313" key="10">
    <source>
        <dbReference type="EMBL" id="BBE18980.1"/>
    </source>
</evidence>
<dbReference type="GO" id="GO:0046655">
    <property type="term" value="P:folic acid metabolic process"/>
    <property type="evidence" value="ECO:0007669"/>
    <property type="project" value="TreeGrafter"/>
</dbReference>
<evidence type="ECO:0000259" key="9">
    <source>
        <dbReference type="PROSITE" id="PS51330"/>
    </source>
</evidence>
<dbReference type="PROSITE" id="PS51330">
    <property type="entry name" value="DHFR_2"/>
    <property type="match status" value="1"/>
</dbReference>
<comment type="pathway">
    <text evidence="1 8">Cofactor biosynthesis; tetrahydrofolate biosynthesis; 5,6,7,8-tetrahydrofolate from 7,8-dihydrofolate: step 1/1.</text>
</comment>
<evidence type="ECO:0000256" key="7">
    <source>
        <dbReference type="ARBA" id="ARBA00025067"/>
    </source>
</evidence>
<proteinExistence type="inferred from homology"/>
<evidence type="ECO:0000256" key="6">
    <source>
        <dbReference type="ARBA" id="ARBA00023002"/>
    </source>
</evidence>
<evidence type="ECO:0000256" key="5">
    <source>
        <dbReference type="ARBA" id="ARBA00022857"/>
    </source>
</evidence>
<reference evidence="10" key="1">
    <citation type="journal article" date="2020" name="Int. J. Syst. Evol. Microbiol.">
        <title>Aquipluma nitroreducens gen. nov. sp. nov., a novel facultatively anaerobic bacterium isolated from a freshwater lake.</title>
        <authorList>
            <person name="Watanabe M."/>
            <person name="Kojima H."/>
            <person name="Fukui M."/>
        </authorList>
    </citation>
    <scope>NUCLEOTIDE SEQUENCE</scope>
    <source>
        <strain evidence="10">MeG22</strain>
    </source>
</reference>
<protein>
    <recommendedName>
        <fullName evidence="3 8">Dihydrofolate reductase</fullName>
        <ecNumber evidence="3 8">1.5.1.3</ecNumber>
    </recommendedName>
</protein>
<gene>
    <name evidence="10" type="ORF">AQPE_3153</name>
</gene>
<dbReference type="Gene3D" id="3.40.430.10">
    <property type="entry name" value="Dihydrofolate Reductase, subunit A"/>
    <property type="match status" value="1"/>
</dbReference>
<dbReference type="GO" id="GO:0046654">
    <property type="term" value="P:tetrahydrofolate biosynthetic process"/>
    <property type="evidence" value="ECO:0007669"/>
    <property type="project" value="UniProtKB-UniPathway"/>
</dbReference>
<keyword evidence="4 8" id="KW-0554">One-carbon metabolism</keyword>
<dbReference type="GO" id="GO:0070401">
    <property type="term" value="F:NADP+ binding"/>
    <property type="evidence" value="ECO:0007669"/>
    <property type="project" value="UniProtKB-ARBA"/>
</dbReference>
<dbReference type="Proteomes" id="UP001193389">
    <property type="component" value="Chromosome"/>
</dbReference>
<name>A0A5K7SBP5_9BACT</name>
<dbReference type="EMBL" id="AP018694">
    <property type="protein sequence ID" value="BBE18980.1"/>
    <property type="molecule type" value="Genomic_DNA"/>
</dbReference>
<dbReference type="FunFam" id="3.40.430.10:FF:000001">
    <property type="entry name" value="Dihydrofolate reductase"/>
    <property type="match status" value="1"/>
</dbReference>
<dbReference type="UniPathway" id="UPA00077">
    <property type="reaction ID" value="UER00158"/>
</dbReference>
<dbReference type="PANTHER" id="PTHR48069">
    <property type="entry name" value="DIHYDROFOLATE REDUCTASE"/>
    <property type="match status" value="1"/>
</dbReference>
<comment type="function">
    <text evidence="7 8">Key enzyme in folate metabolism. Catalyzes an essential reaction for de novo glycine and purine synthesis, and for DNA precursor synthesis.</text>
</comment>
<evidence type="ECO:0000256" key="8">
    <source>
        <dbReference type="PIRNR" id="PIRNR000194"/>
    </source>
</evidence>
<evidence type="ECO:0000256" key="1">
    <source>
        <dbReference type="ARBA" id="ARBA00004903"/>
    </source>
</evidence>
<sequence length="164" mass="18836">MIHENISIIVAIAQNFAIGKNNDLLFHLPNDLKRFKEITTGHPVIMGRNTLLSLPKGALPNRRNIVISDIPGEKFERCEMVTSIEAAAAAVKDEQEAFIIGGGMIYRQFFPLVGKLYLTLVHRDFDADVYFPEIDYSEWEEVFRENHSDEKNGFDYSYINLKRK</sequence>
<dbReference type="CDD" id="cd00209">
    <property type="entry name" value="DHFR"/>
    <property type="match status" value="1"/>
</dbReference>
<dbReference type="SUPFAM" id="SSF53597">
    <property type="entry name" value="Dihydrofolate reductase-like"/>
    <property type="match status" value="1"/>
</dbReference>
<dbReference type="InterPro" id="IPR024072">
    <property type="entry name" value="DHFR-like_dom_sf"/>
</dbReference>
<dbReference type="RefSeq" id="WP_318347261.1">
    <property type="nucleotide sequence ID" value="NZ_AP018694.1"/>
</dbReference>
<dbReference type="EC" id="1.5.1.3" evidence="3 8"/>